<keyword evidence="5" id="KW-1185">Reference proteome</keyword>
<dbReference type="PANTHER" id="PTHR34847:SF1">
    <property type="entry name" value="NODULATION PROTEIN U"/>
    <property type="match status" value="1"/>
</dbReference>
<dbReference type="InterPro" id="IPR051338">
    <property type="entry name" value="NodU/CmcH_Carbamoyltrnsfr"/>
</dbReference>
<evidence type="ECO:0000256" key="1">
    <source>
        <dbReference type="ARBA" id="ARBA00006129"/>
    </source>
</evidence>
<evidence type="ECO:0000259" key="2">
    <source>
        <dbReference type="Pfam" id="PF02543"/>
    </source>
</evidence>
<organism evidence="4 5">
    <name type="scientific">Blautia liquoris</name>
    <dbReference type="NCBI Taxonomy" id="2779518"/>
    <lineage>
        <taxon>Bacteria</taxon>
        <taxon>Bacillati</taxon>
        <taxon>Bacillota</taxon>
        <taxon>Clostridia</taxon>
        <taxon>Lachnospirales</taxon>
        <taxon>Lachnospiraceae</taxon>
        <taxon>Blautia</taxon>
    </lineage>
</organism>
<sequence>MKSKRIYVGLANSVHDSAMAIVDEDGNVLFAESTERYLQNKRAIGVSPDHFVWTRKVLDTYAKDATQIVLSRSWSDKMNSIVDGQIAKVIESEPIIDKYSSQINDELIYEFFYGKFMAYASRNMLACPGVSFEHELKSRENSTAKVIKNIGWNHHLSHAATACLTSGIESGLCVILDGYGEESAGAVYEYNQNEESWEKMFVCDEDLSYKSTASLGSYYSLICRFCGFDSLKGEEWKVMGLACYGKINPEFYNELRELIWIENGHIIEKEVLKKNKVVEKLTRYKIKEGQDFLEVADIAFTGQKYFEDILLEFLNICYEKHPNKNLLFGGGCALNSKANGLIIKNTPFEKLHIYSAPSDDGNALGAAYLSFLSMGGKKDNLKLLTPYLGSNFEQDKLYKLNKYGWGNIEYVGEKQYELAAKLLSDGKIIGWANGRAEFGPRALGNRSILADPRYSEVKDHLNAHVKFREAFRPFAPSILEEFAEEYFMDAEDSPYMQKTLLFNENKYDVVPGVVHFDGTGRLQTVKKEWNPQYYRLIHAFYEITGVPVLLNTSFNVMGKPIIHSVEDAVAVFTTSGIDGLFIEGYYLSK</sequence>
<dbReference type="RefSeq" id="WP_193735559.1">
    <property type="nucleotide sequence ID" value="NZ_CP063304.1"/>
</dbReference>
<evidence type="ECO:0008006" key="6">
    <source>
        <dbReference type="Google" id="ProtNLM"/>
    </source>
</evidence>
<evidence type="ECO:0000313" key="4">
    <source>
        <dbReference type="EMBL" id="QOV19212.1"/>
    </source>
</evidence>
<feature type="domain" description="Carbamoyltransferase" evidence="2">
    <location>
        <begin position="8"/>
        <end position="367"/>
    </location>
</feature>
<accession>A0A7M2RIM9</accession>
<feature type="domain" description="Carbamoyltransferase C-terminal" evidence="3">
    <location>
        <begin position="420"/>
        <end position="589"/>
    </location>
</feature>
<evidence type="ECO:0000313" key="5">
    <source>
        <dbReference type="Proteomes" id="UP000593601"/>
    </source>
</evidence>
<name>A0A7M2RIM9_9FIRM</name>
<dbReference type="CDD" id="cd24033">
    <property type="entry name" value="ASKHA_NBD_NodU_CmcH-like_N"/>
    <property type="match status" value="1"/>
</dbReference>
<gene>
    <name evidence="4" type="ORF">INP51_14885</name>
</gene>
<dbReference type="KEGG" id="bliq:INP51_14885"/>
<dbReference type="InterPro" id="IPR031730">
    <property type="entry name" value="Carbam_trans_C"/>
</dbReference>
<dbReference type="InterPro" id="IPR038152">
    <property type="entry name" value="Carbam_trans_C_sf"/>
</dbReference>
<dbReference type="InterPro" id="IPR003696">
    <property type="entry name" value="Carbtransf_dom"/>
</dbReference>
<dbReference type="Pfam" id="PF02543">
    <property type="entry name" value="Carbam_trans_N"/>
    <property type="match status" value="1"/>
</dbReference>
<dbReference type="GO" id="GO:0003824">
    <property type="term" value="F:catalytic activity"/>
    <property type="evidence" value="ECO:0007669"/>
    <property type="project" value="InterPro"/>
</dbReference>
<dbReference type="Gene3D" id="3.90.870.20">
    <property type="entry name" value="Carbamoyltransferase, C-terminal domain"/>
    <property type="match status" value="1"/>
</dbReference>
<dbReference type="Proteomes" id="UP000593601">
    <property type="component" value="Chromosome"/>
</dbReference>
<dbReference type="AlphaFoldDB" id="A0A7M2RIM9"/>
<dbReference type="SUPFAM" id="SSF53067">
    <property type="entry name" value="Actin-like ATPase domain"/>
    <property type="match status" value="1"/>
</dbReference>
<dbReference type="EMBL" id="CP063304">
    <property type="protein sequence ID" value="QOV19212.1"/>
    <property type="molecule type" value="Genomic_DNA"/>
</dbReference>
<dbReference type="PANTHER" id="PTHR34847">
    <property type="entry name" value="NODULATION PROTEIN U"/>
    <property type="match status" value="1"/>
</dbReference>
<comment type="similarity">
    <text evidence="1">Belongs to the NodU/CmcH family.</text>
</comment>
<dbReference type="InterPro" id="IPR043129">
    <property type="entry name" value="ATPase_NBD"/>
</dbReference>
<protein>
    <recommendedName>
        <fullName evidence="6">Decarbamoylnovobiocin carbamoyltransferase</fullName>
    </recommendedName>
</protein>
<evidence type="ECO:0000259" key="3">
    <source>
        <dbReference type="Pfam" id="PF16861"/>
    </source>
</evidence>
<dbReference type="Gene3D" id="3.30.420.40">
    <property type="match status" value="2"/>
</dbReference>
<proteinExistence type="inferred from homology"/>
<dbReference type="Pfam" id="PF16861">
    <property type="entry name" value="Carbam_trans_C"/>
    <property type="match status" value="1"/>
</dbReference>
<reference evidence="4 5" key="1">
    <citation type="submission" date="2020-10" db="EMBL/GenBank/DDBJ databases">
        <title>Blautia liquoris sp.nov., isolated from the mud in a fermentation cellar used for the production of Chinese strong-flavoured liquor.</title>
        <authorList>
            <person name="Lu L."/>
        </authorList>
    </citation>
    <scope>NUCLEOTIDE SEQUENCE [LARGE SCALE GENOMIC DNA]</scope>
    <source>
        <strain evidence="4 5">LZLJ-3</strain>
    </source>
</reference>